<gene>
    <name evidence="3" type="ORF">GCM10012287_15820</name>
</gene>
<dbReference type="InterPro" id="IPR005561">
    <property type="entry name" value="ANTAR"/>
</dbReference>
<dbReference type="Proteomes" id="UP000631535">
    <property type="component" value="Unassembled WGS sequence"/>
</dbReference>
<feature type="compositionally biased region" description="Basic and acidic residues" evidence="1">
    <location>
        <begin position="97"/>
        <end position="108"/>
    </location>
</feature>
<dbReference type="SUPFAM" id="SSF52172">
    <property type="entry name" value="CheY-like"/>
    <property type="match status" value="1"/>
</dbReference>
<proteinExistence type="predicted"/>
<dbReference type="InterPro" id="IPR011006">
    <property type="entry name" value="CheY-like_superfamily"/>
</dbReference>
<dbReference type="EMBL" id="BMMP01000004">
    <property type="protein sequence ID" value="GGO46161.1"/>
    <property type="molecule type" value="Genomic_DNA"/>
</dbReference>
<feature type="domain" description="ANTAR" evidence="2">
    <location>
        <begin position="4"/>
        <end position="65"/>
    </location>
</feature>
<dbReference type="RefSeq" id="WP_229711704.1">
    <property type="nucleotide sequence ID" value="NZ_BMMP01000004.1"/>
</dbReference>
<sequence length="108" mass="11460">MGDAGSPHAELEQLRRAMETRSVIDQAHGVLMATYRCTPPAAWKLLVTVSQHANVKLHKVAAALVMSTQGEPLPEPLSSALRGALRSAAPPPPKAPSRRDALPRDAAP</sequence>
<evidence type="ECO:0000256" key="1">
    <source>
        <dbReference type="SAM" id="MobiDB-lite"/>
    </source>
</evidence>
<comment type="caution">
    <text evidence="3">The sequence shown here is derived from an EMBL/GenBank/DDBJ whole genome shotgun (WGS) entry which is preliminary data.</text>
</comment>
<feature type="compositionally biased region" description="Low complexity" evidence="1">
    <location>
        <begin position="76"/>
        <end position="88"/>
    </location>
</feature>
<evidence type="ECO:0000259" key="2">
    <source>
        <dbReference type="PROSITE" id="PS50921"/>
    </source>
</evidence>
<dbReference type="PROSITE" id="PS50921">
    <property type="entry name" value="ANTAR"/>
    <property type="match status" value="1"/>
</dbReference>
<evidence type="ECO:0000313" key="4">
    <source>
        <dbReference type="Proteomes" id="UP000631535"/>
    </source>
</evidence>
<dbReference type="SMART" id="SM01012">
    <property type="entry name" value="ANTAR"/>
    <property type="match status" value="1"/>
</dbReference>
<accession>A0ABQ2M2Q0</accession>
<reference evidence="4" key="1">
    <citation type="journal article" date="2019" name="Int. J. Syst. Evol. Microbiol.">
        <title>The Global Catalogue of Microorganisms (GCM) 10K type strain sequencing project: providing services to taxonomists for standard genome sequencing and annotation.</title>
        <authorList>
            <consortium name="The Broad Institute Genomics Platform"/>
            <consortium name="The Broad Institute Genome Sequencing Center for Infectious Disease"/>
            <person name="Wu L."/>
            <person name="Ma J."/>
        </authorList>
    </citation>
    <scope>NUCLEOTIDE SEQUENCE [LARGE SCALE GENOMIC DNA]</scope>
    <source>
        <strain evidence="4">CGMCC 4.7178</strain>
    </source>
</reference>
<evidence type="ECO:0000313" key="3">
    <source>
        <dbReference type="EMBL" id="GGO46161.1"/>
    </source>
</evidence>
<feature type="region of interest" description="Disordered" evidence="1">
    <location>
        <begin position="70"/>
        <end position="108"/>
    </location>
</feature>
<organism evidence="3 4">
    <name type="scientific">Streptomyces daqingensis</name>
    <dbReference type="NCBI Taxonomy" id="1472640"/>
    <lineage>
        <taxon>Bacteria</taxon>
        <taxon>Bacillati</taxon>
        <taxon>Actinomycetota</taxon>
        <taxon>Actinomycetes</taxon>
        <taxon>Kitasatosporales</taxon>
        <taxon>Streptomycetaceae</taxon>
        <taxon>Streptomyces</taxon>
    </lineage>
</organism>
<keyword evidence="4" id="KW-1185">Reference proteome</keyword>
<dbReference type="InterPro" id="IPR036388">
    <property type="entry name" value="WH-like_DNA-bd_sf"/>
</dbReference>
<dbReference type="Pfam" id="PF03861">
    <property type="entry name" value="ANTAR"/>
    <property type="match status" value="1"/>
</dbReference>
<protein>
    <recommendedName>
        <fullName evidence="2">ANTAR domain-containing protein</fullName>
    </recommendedName>
</protein>
<name>A0ABQ2M2Q0_9ACTN</name>
<dbReference type="Gene3D" id="1.10.10.10">
    <property type="entry name" value="Winged helix-like DNA-binding domain superfamily/Winged helix DNA-binding domain"/>
    <property type="match status" value="1"/>
</dbReference>